<dbReference type="AlphaFoldDB" id="W2XYD3"/>
<comment type="caution">
    <text evidence="2">The sequence shown here is derived from an EMBL/GenBank/DDBJ whole genome shotgun (WGS) entry which is preliminary data.</text>
</comment>
<accession>W2XYD3</accession>
<feature type="non-terminal residue" evidence="2">
    <location>
        <position position="1"/>
    </location>
</feature>
<name>W2XYD3_PHYNI</name>
<reference evidence="2 3" key="1">
    <citation type="submission" date="2013-11" db="EMBL/GenBank/DDBJ databases">
        <title>The Genome Sequence of Phytophthora parasitica CJ01A1.</title>
        <authorList>
            <consortium name="The Broad Institute Genomics Platform"/>
            <person name="Russ C."/>
            <person name="Tyler B."/>
            <person name="Panabieres F."/>
            <person name="Shan W."/>
            <person name="Tripathy S."/>
            <person name="Grunwald N."/>
            <person name="Machado M."/>
            <person name="Johnson C.S."/>
            <person name="Walker B."/>
            <person name="Young S.K."/>
            <person name="Zeng Q."/>
            <person name="Gargeya S."/>
            <person name="Fitzgerald M."/>
            <person name="Haas B."/>
            <person name="Abouelleil A."/>
            <person name="Allen A.W."/>
            <person name="Alvarado L."/>
            <person name="Arachchi H.M."/>
            <person name="Berlin A.M."/>
            <person name="Chapman S.B."/>
            <person name="Gainer-Dewar J."/>
            <person name="Goldberg J."/>
            <person name="Griggs A."/>
            <person name="Gujja S."/>
            <person name="Hansen M."/>
            <person name="Howarth C."/>
            <person name="Imamovic A."/>
            <person name="Ireland A."/>
            <person name="Larimer J."/>
            <person name="McCowan C."/>
            <person name="Murphy C."/>
            <person name="Pearson M."/>
            <person name="Poon T.W."/>
            <person name="Priest M."/>
            <person name="Roberts A."/>
            <person name="Saif S."/>
            <person name="Shea T."/>
            <person name="Sisk P."/>
            <person name="Sykes S."/>
            <person name="Wortman J."/>
            <person name="Nusbaum C."/>
            <person name="Birren B."/>
        </authorList>
    </citation>
    <scope>NUCLEOTIDE SEQUENCE [LARGE SCALE GENOMIC DNA]</scope>
    <source>
        <strain evidence="2 3">CJ01A1</strain>
    </source>
</reference>
<sequence>SKRRRREEARVAGFICRTQFCCCEEGHVGTPDGQHLEDGRQQGRLARSYSAEKEEQTQTKEDGGNSRGKAS</sequence>
<gene>
    <name evidence="2" type="ORF">F441_00101</name>
</gene>
<evidence type="ECO:0000313" key="2">
    <source>
        <dbReference type="EMBL" id="ETP27393.1"/>
    </source>
</evidence>
<proteinExistence type="predicted"/>
<evidence type="ECO:0000313" key="3">
    <source>
        <dbReference type="Proteomes" id="UP000018958"/>
    </source>
</evidence>
<feature type="region of interest" description="Disordered" evidence="1">
    <location>
        <begin position="30"/>
        <end position="71"/>
    </location>
</feature>
<protein>
    <submittedName>
        <fullName evidence="2">Uncharacterized protein</fullName>
    </submittedName>
</protein>
<organism evidence="2 3">
    <name type="scientific">Phytophthora nicotianae CJ01A1</name>
    <dbReference type="NCBI Taxonomy" id="1317063"/>
    <lineage>
        <taxon>Eukaryota</taxon>
        <taxon>Sar</taxon>
        <taxon>Stramenopiles</taxon>
        <taxon>Oomycota</taxon>
        <taxon>Peronosporomycetes</taxon>
        <taxon>Peronosporales</taxon>
        <taxon>Peronosporaceae</taxon>
        <taxon>Phytophthora</taxon>
    </lineage>
</organism>
<dbReference type="EMBL" id="ANIX01000020">
    <property type="protein sequence ID" value="ETP27393.1"/>
    <property type="molecule type" value="Genomic_DNA"/>
</dbReference>
<feature type="compositionally biased region" description="Basic and acidic residues" evidence="1">
    <location>
        <begin position="50"/>
        <end position="64"/>
    </location>
</feature>
<dbReference type="Proteomes" id="UP000018958">
    <property type="component" value="Unassembled WGS sequence"/>
</dbReference>
<evidence type="ECO:0000256" key="1">
    <source>
        <dbReference type="SAM" id="MobiDB-lite"/>
    </source>
</evidence>